<dbReference type="AlphaFoldDB" id="A0A645EPC8"/>
<organism evidence="1">
    <name type="scientific">bioreactor metagenome</name>
    <dbReference type="NCBI Taxonomy" id="1076179"/>
    <lineage>
        <taxon>unclassified sequences</taxon>
        <taxon>metagenomes</taxon>
        <taxon>ecological metagenomes</taxon>
    </lineage>
</organism>
<reference evidence="1" key="1">
    <citation type="submission" date="2019-08" db="EMBL/GenBank/DDBJ databases">
        <authorList>
            <person name="Kucharzyk K."/>
            <person name="Murdoch R.W."/>
            <person name="Higgins S."/>
            <person name="Loffler F."/>
        </authorList>
    </citation>
    <scope>NUCLEOTIDE SEQUENCE</scope>
</reference>
<evidence type="ECO:0008006" key="2">
    <source>
        <dbReference type="Google" id="ProtNLM"/>
    </source>
</evidence>
<dbReference type="EMBL" id="VSSQ01049597">
    <property type="protein sequence ID" value="MPN03667.1"/>
    <property type="molecule type" value="Genomic_DNA"/>
</dbReference>
<proteinExistence type="predicted"/>
<comment type="caution">
    <text evidence="1">The sequence shown here is derived from an EMBL/GenBank/DDBJ whole genome shotgun (WGS) entry which is preliminary data.</text>
</comment>
<evidence type="ECO:0000313" key="1">
    <source>
        <dbReference type="EMBL" id="MPN03667.1"/>
    </source>
</evidence>
<sequence length="170" mass="17674">MNKMTQAALAALVLGVCATGVYAEDDLARGIPTPPPPSGCDVDCSGKIDIKLKVEPHCELQVLTPTLTLQDKVGGDTAQGSFRVGANAQFKIGLTTANGSKLKMGANEIPVTITTKRNGTTTIPLNATTAGQPFTLGGWTPYDVTVVSPQVGVSKPVGTYTEELRIAVSF</sequence>
<protein>
    <recommendedName>
        <fullName evidence="2">Spore coat protein U domain-containing protein</fullName>
    </recommendedName>
</protein>
<gene>
    <name evidence="1" type="ORF">SDC9_150899</name>
</gene>
<accession>A0A645EPC8</accession>
<name>A0A645EPC8_9ZZZZ</name>